<reference evidence="1" key="1">
    <citation type="submission" date="2022-11" db="EMBL/GenBank/DDBJ databases">
        <authorList>
            <person name="Petersen C."/>
        </authorList>
    </citation>
    <scope>NUCLEOTIDE SEQUENCE</scope>
    <source>
        <strain evidence="1">IBT 22155</strain>
    </source>
</reference>
<protein>
    <submittedName>
        <fullName evidence="1">Uncharacterized protein</fullName>
    </submittedName>
</protein>
<accession>A0A9W9GTP7</accession>
<keyword evidence="2" id="KW-1185">Reference proteome</keyword>
<dbReference type="RefSeq" id="XP_056520274.1">
    <property type="nucleotide sequence ID" value="XM_056666678.1"/>
</dbReference>
<dbReference type="AlphaFoldDB" id="A0A9W9GTP7"/>
<reference evidence="1" key="2">
    <citation type="journal article" date="2023" name="IMA Fungus">
        <title>Comparative genomic study of the Penicillium genus elucidates a diverse pangenome and 15 lateral gene transfer events.</title>
        <authorList>
            <person name="Petersen C."/>
            <person name="Sorensen T."/>
            <person name="Nielsen M.R."/>
            <person name="Sondergaard T.E."/>
            <person name="Sorensen J.L."/>
            <person name="Fitzpatrick D.A."/>
            <person name="Frisvad J.C."/>
            <person name="Nielsen K.L."/>
        </authorList>
    </citation>
    <scope>NUCLEOTIDE SEQUENCE</scope>
    <source>
        <strain evidence="1">IBT 22155</strain>
    </source>
</reference>
<gene>
    <name evidence="1" type="ORF">N7515_005934</name>
</gene>
<dbReference type="GeneID" id="81405848"/>
<dbReference type="OrthoDB" id="4493718at2759"/>
<name>A0A9W9GTP7_9EURO</name>
<sequence length="161" mass="16646">MASPEFTLSFDITPPTAAQPNVPFTLPVIIAVNPIGAPAQNVQHLVVSASLRNESGTAAAVGLGGSLTASVRSRAGNAMSGYAKLSPLTISQPGKYRLRVMLSAASVNGVVTKEFVDSAVIDVHAGATAQRPSPTQVARLQQLTAENLDISVADIATWQRA</sequence>
<dbReference type="EMBL" id="JAPQKL010000005">
    <property type="protein sequence ID" value="KAJ5129895.1"/>
    <property type="molecule type" value="Genomic_DNA"/>
</dbReference>
<comment type="caution">
    <text evidence="1">The sequence shown here is derived from an EMBL/GenBank/DDBJ whole genome shotgun (WGS) entry which is preliminary data.</text>
</comment>
<evidence type="ECO:0000313" key="2">
    <source>
        <dbReference type="Proteomes" id="UP001149079"/>
    </source>
</evidence>
<organism evidence="1 2">
    <name type="scientific">Penicillium bovifimosum</name>
    <dbReference type="NCBI Taxonomy" id="126998"/>
    <lineage>
        <taxon>Eukaryota</taxon>
        <taxon>Fungi</taxon>
        <taxon>Dikarya</taxon>
        <taxon>Ascomycota</taxon>
        <taxon>Pezizomycotina</taxon>
        <taxon>Eurotiomycetes</taxon>
        <taxon>Eurotiomycetidae</taxon>
        <taxon>Eurotiales</taxon>
        <taxon>Aspergillaceae</taxon>
        <taxon>Penicillium</taxon>
    </lineage>
</organism>
<proteinExistence type="predicted"/>
<dbReference type="Proteomes" id="UP001149079">
    <property type="component" value="Unassembled WGS sequence"/>
</dbReference>
<evidence type="ECO:0000313" key="1">
    <source>
        <dbReference type="EMBL" id="KAJ5129895.1"/>
    </source>
</evidence>